<dbReference type="GO" id="GO:0008270">
    <property type="term" value="F:zinc ion binding"/>
    <property type="evidence" value="ECO:0007669"/>
    <property type="project" value="UniProtKB-UniRule"/>
</dbReference>
<keyword evidence="2" id="KW-0863">Zinc-finger</keyword>
<keyword evidence="2" id="KW-0508">mRNA splicing</keyword>
<dbReference type="InterPro" id="IPR055256">
    <property type="entry name" value="KH_1_KHDC4/BBP-like"/>
</dbReference>
<evidence type="ECO:0000256" key="3">
    <source>
        <dbReference type="SAM" id="MobiDB-lite"/>
    </source>
</evidence>
<dbReference type="AlphaFoldDB" id="A0A0N1IAH9"/>
<dbReference type="VEuPathDB" id="TriTrypDB:Lsey_0004_0900"/>
<dbReference type="InterPro" id="IPR045071">
    <property type="entry name" value="BBP-like"/>
</dbReference>
<dbReference type="FunFam" id="3.30.1370.10:FF:000100">
    <property type="entry name" value="Putative branch point binding protein"/>
    <property type="match status" value="1"/>
</dbReference>
<keyword evidence="1" id="KW-0694">RNA-binding</keyword>
<comment type="caution">
    <text evidence="5">The sequence shown here is derived from an EMBL/GenBank/DDBJ whole genome shotgun (WGS) entry which is preliminary data.</text>
</comment>
<dbReference type="GO" id="GO:0000398">
    <property type="term" value="P:mRNA splicing, via spliceosome"/>
    <property type="evidence" value="ECO:0007669"/>
    <property type="project" value="UniProtKB-UniRule"/>
</dbReference>
<dbReference type="InterPro" id="IPR004087">
    <property type="entry name" value="KH_dom"/>
</dbReference>
<comment type="subcellular location">
    <subcellularLocation>
        <location evidence="2">Nucleus</location>
    </subcellularLocation>
</comment>
<proteinExistence type="inferred from homology"/>
<gene>
    <name evidence="5" type="ORF">ABL78_0362</name>
</gene>
<dbReference type="InterPro" id="IPR036612">
    <property type="entry name" value="KH_dom_type_1_sf"/>
</dbReference>
<comment type="similarity">
    <text evidence="2">Belongs to the BBP/SF1 family.</text>
</comment>
<dbReference type="Gene3D" id="3.30.1370.10">
    <property type="entry name" value="K Homology domain, type 1"/>
    <property type="match status" value="1"/>
</dbReference>
<feature type="compositionally biased region" description="Acidic residues" evidence="3">
    <location>
        <begin position="270"/>
        <end position="285"/>
    </location>
</feature>
<dbReference type="Pfam" id="PF22675">
    <property type="entry name" value="KH-I_KHDC4-BBP"/>
    <property type="match status" value="1"/>
</dbReference>
<reference evidence="5 6" key="1">
    <citation type="journal article" date="2015" name="PLoS Pathog.">
        <title>Leptomonas seymouri: Adaptations to the Dixenous Life Cycle Analyzed by Genome Sequencing, Transcriptome Profiling and Co-infection with Leishmania donovani.</title>
        <authorList>
            <person name="Kraeva N."/>
            <person name="Butenko A."/>
            <person name="Hlavacova J."/>
            <person name="Kostygov A."/>
            <person name="Myskova J."/>
            <person name="Grybchuk D."/>
            <person name="Lestinova T."/>
            <person name="Votypka J."/>
            <person name="Volf P."/>
            <person name="Opperdoes F."/>
            <person name="Flegontov P."/>
            <person name="Lukes J."/>
            <person name="Yurchenko V."/>
        </authorList>
    </citation>
    <scope>NUCLEOTIDE SEQUENCE [LARGE SCALE GENOMIC DNA]</scope>
    <source>
        <strain evidence="5 6">ATCC 30220</strain>
    </source>
</reference>
<evidence type="ECO:0000313" key="6">
    <source>
        <dbReference type="Proteomes" id="UP000038009"/>
    </source>
</evidence>
<dbReference type="GO" id="GO:0003729">
    <property type="term" value="F:mRNA binding"/>
    <property type="evidence" value="ECO:0007669"/>
    <property type="project" value="TreeGrafter"/>
</dbReference>
<keyword evidence="2" id="KW-0747">Spliceosome</keyword>
<dbReference type="OrthoDB" id="6777263at2759"/>
<name>A0A0N1IAH9_LEPSE</name>
<organism evidence="5 6">
    <name type="scientific">Leptomonas seymouri</name>
    <dbReference type="NCBI Taxonomy" id="5684"/>
    <lineage>
        <taxon>Eukaryota</taxon>
        <taxon>Discoba</taxon>
        <taxon>Euglenozoa</taxon>
        <taxon>Kinetoplastea</taxon>
        <taxon>Metakinetoplastina</taxon>
        <taxon>Trypanosomatida</taxon>
        <taxon>Trypanosomatidae</taxon>
        <taxon>Leishmaniinae</taxon>
        <taxon>Leptomonas</taxon>
    </lineage>
</organism>
<dbReference type="PANTHER" id="PTHR11208">
    <property type="entry name" value="RNA-BINDING PROTEIN RELATED"/>
    <property type="match status" value="1"/>
</dbReference>
<dbReference type="PANTHER" id="PTHR11208:SF45">
    <property type="entry name" value="SPLICING FACTOR 1"/>
    <property type="match status" value="1"/>
</dbReference>
<dbReference type="GO" id="GO:0005681">
    <property type="term" value="C:spliceosomal complex"/>
    <property type="evidence" value="ECO:0007669"/>
    <property type="project" value="UniProtKB-KW"/>
</dbReference>
<dbReference type="SMART" id="SM00322">
    <property type="entry name" value="KH"/>
    <property type="match status" value="1"/>
</dbReference>
<feature type="domain" description="K Homology" evidence="4">
    <location>
        <begin position="116"/>
        <end position="204"/>
    </location>
</feature>
<dbReference type="GO" id="GO:0045131">
    <property type="term" value="F:pre-mRNA branch point binding"/>
    <property type="evidence" value="ECO:0007669"/>
    <property type="project" value="UniProtKB-UniRule"/>
</dbReference>
<evidence type="ECO:0000313" key="5">
    <source>
        <dbReference type="EMBL" id="KPI90602.1"/>
    </source>
</evidence>
<dbReference type="OMA" id="KETTSRW"/>
<dbReference type="EMBL" id="LJSK01000004">
    <property type="protein sequence ID" value="KPI90602.1"/>
    <property type="molecule type" value="Genomic_DNA"/>
</dbReference>
<evidence type="ECO:0000259" key="4">
    <source>
        <dbReference type="SMART" id="SM00322"/>
    </source>
</evidence>
<comment type="function">
    <text evidence="2">Necessary for the splicing of pre-mRNA. Has a role in the recognition of the branch site (5'-UACUAAC-3'), the pyrimidine tract and the 3'-splice site at the 3'-end of introns.</text>
</comment>
<keyword evidence="6" id="KW-1185">Reference proteome</keyword>
<dbReference type="SUPFAM" id="SSF54791">
    <property type="entry name" value="Eukaryotic type KH-domain (KH-domain type I)"/>
    <property type="match status" value="1"/>
</dbReference>
<dbReference type="Proteomes" id="UP000038009">
    <property type="component" value="Unassembled WGS sequence"/>
</dbReference>
<sequence>MPKETTSRWSEVRYTNLHIPSYVPSEALVAEDGQFMRAFLLRVLATDMQRMLAAHTCDMYFCNTPLEPEYDANGNRTNTPEDVVMEKRLRVMDDISKLLRTYVERAEYAASKSKDINHRIYFTHDQIETGDYGALIGPRGQVHQDLEKETNCHIVLVGRGITNPLKDTNPNAAAMALEDPHVRITAKTEEDLQKAAEKIEWILSDEPDAVEFRENNRRRMAQVDGRYDPRTWMTVAEKKKAAAQKAAAAAGENGAEVGTKRPREAGGAEAAEEDDAELNEFLEDL</sequence>
<keyword evidence="2" id="KW-0539">Nucleus</keyword>
<accession>A0A0N1IAH9</accession>
<keyword evidence="2" id="KW-0507">mRNA processing</keyword>
<feature type="region of interest" description="Disordered" evidence="3">
    <location>
        <begin position="244"/>
        <end position="285"/>
    </location>
</feature>
<dbReference type="GO" id="GO:0048024">
    <property type="term" value="P:regulation of mRNA splicing, via spliceosome"/>
    <property type="evidence" value="ECO:0007669"/>
    <property type="project" value="TreeGrafter"/>
</dbReference>
<keyword evidence="2" id="KW-0479">Metal-binding</keyword>
<protein>
    <recommendedName>
        <fullName evidence="2">Branchpoint-bridging protein</fullName>
    </recommendedName>
</protein>
<keyword evidence="2" id="KW-0862">Zinc</keyword>
<evidence type="ECO:0000256" key="2">
    <source>
        <dbReference type="RuleBase" id="RU367126"/>
    </source>
</evidence>
<evidence type="ECO:0000256" key="1">
    <source>
        <dbReference type="ARBA" id="ARBA00022884"/>
    </source>
</evidence>